<dbReference type="InterPro" id="IPR029021">
    <property type="entry name" value="Prot-tyrosine_phosphatase-like"/>
</dbReference>
<dbReference type="SUPFAM" id="SSF54236">
    <property type="entry name" value="Ubiquitin-like"/>
    <property type="match status" value="1"/>
</dbReference>
<dbReference type="InterPro" id="IPR000387">
    <property type="entry name" value="Tyr_Pase_dom"/>
</dbReference>
<evidence type="ECO:0000256" key="1">
    <source>
        <dbReference type="ARBA" id="ARBA00004245"/>
    </source>
</evidence>
<comment type="subcellular location">
    <subcellularLocation>
        <location evidence="2">Cell junction</location>
    </subcellularLocation>
    <subcellularLocation>
        <location evidence="1">Cytoplasm</location>
        <location evidence="1">Cytoskeleton</location>
    </subcellularLocation>
</comment>
<dbReference type="SMART" id="SM00404">
    <property type="entry name" value="PTPc_motif"/>
    <property type="match status" value="1"/>
</dbReference>
<dbReference type="Gene3D" id="1.20.80.10">
    <property type="match status" value="1"/>
</dbReference>
<dbReference type="InterPro" id="IPR018979">
    <property type="entry name" value="FERM_N"/>
</dbReference>
<dbReference type="PRINTS" id="PR00935">
    <property type="entry name" value="BAND41"/>
</dbReference>
<dbReference type="InterPro" id="IPR029071">
    <property type="entry name" value="Ubiquitin-like_domsf"/>
</dbReference>
<evidence type="ECO:0000256" key="4">
    <source>
        <dbReference type="ARBA" id="ARBA00013064"/>
    </source>
</evidence>
<name>A0ABY6LTS8_9ARAC</name>
<dbReference type="PROSITE" id="PS50056">
    <property type="entry name" value="TYR_PHOSPHATASE_2"/>
    <property type="match status" value="1"/>
</dbReference>
<dbReference type="Proteomes" id="UP001235939">
    <property type="component" value="Chromosome 23"/>
</dbReference>
<dbReference type="CDD" id="cd14473">
    <property type="entry name" value="FERM_B-lobe"/>
    <property type="match status" value="1"/>
</dbReference>
<evidence type="ECO:0000313" key="13">
    <source>
        <dbReference type="EMBL" id="UYV83722.1"/>
    </source>
</evidence>
<feature type="domain" description="FERM" evidence="12">
    <location>
        <begin position="21"/>
        <end position="306"/>
    </location>
</feature>
<proteinExistence type="inferred from homology"/>
<keyword evidence="5" id="KW-0963">Cytoplasm</keyword>
<evidence type="ECO:0000256" key="5">
    <source>
        <dbReference type="ARBA" id="ARBA00022490"/>
    </source>
</evidence>
<dbReference type="PROSITE" id="PS00383">
    <property type="entry name" value="TYR_PHOSPHATASE_1"/>
    <property type="match status" value="1"/>
</dbReference>
<dbReference type="PRINTS" id="PR00700">
    <property type="entry name" value="PRTYPHPHTASE"/>
</dbReference>
<dbReference type="PROSITE" id="PS50057">
    <property type="entry name" value="FERM_3"/>
    <property type="match status" value="1"/>
</dbReference>
<dbReference type="InterPro" id="IPR000299">
    <property type="entry name" value="FERM_domain"/>
</dbReference>
<dbReference type="SMART" id="SM00295">
    <property type="entry name" value="B41"/>
    <property type="match status" value="1"/>
</dbReference>
<keyword evidence="9" id="KW-0206">Cytoskeleton</keyword>
<gene>
    <name evidence="13" type="ORF">LAZ67_23002324</name>
</gene>
<feature type="domain" description="Tyrosine specific protein phosphatases" evidence="11">
    <location>
        <begin position="596"/>
        <end position="670"/>
    </location>
</feature>
<keyword evidence="6" id="KW-0378">Hydrolase</keyword>
<dbReference type="InterPro" id="IPR014352">
    <property type="entry name" value="FERM/acyl-CoA-bd_prot_sf"/>
</dbReference>
<dbReference type="Gene3D" id="3.90.190.10">
    <property type="entry name" value="Protein tyrosine phosphatase superfamily"/>
    <property type="match status" value="1"/>
</dbReference>
<sequence length="686" mass="78520">MPFKLKLSKKKQYNVLSKSAFVTSVELLDSTQIECTLSTSSLGKECLQNACQRLSLEHLQYLGLQFRSKYNTAMWWVDLDSPLKKQLDKLADHPGLYLRVMYSAMDDEGLQDEATRYHFFLQLKTDIIEGKLPCTLDQAVTLAAYALQAEFGNHDPERHTSEYLSNFVLLPNYLAPEMKEALWEKLIEKHSSLKGISQSLAEVSYIKEAQKLEGYGQECFPAKDSLNSLVILKIFANGICVEYKSHKPTMCLLWSSITNMAQHKKHFVINCKDTARQLDFVLEDATYAKYVYRIAYQHLTLFRNRNVPTIALMAPAVSVGQQQLANGTAHLPTSTFTEVPTSAQKLELKANMKSTSSLATLSASREDIMQPSPPAYRPAPDYNTAVKNIMPKLTAEQDASVQDGVPIDPRIQYLETKVKEGQVFQEFEMVVRTKALADFTTALMPENIMRNRFKDVLPYEENRVKLTPTKENPYGYINASHIRISRLSYIAAQGPLCNTVTDFWQMVWEYDVTIIVMLTSLQEQGQEKCYPYWPVDGHLELRFGPYTIKRISNLITGPFSTSHLMLTFREQQKPLWHFQFHEWPDHCCPDDVSGFLSFMQEIDSVRRITMVDHGQMLVHCSAGVGRSGVVILCDIMFYALNHNEPIDIPGILTQLRMQRMFTVQTLSQYQFVYVVLIQYLKKCRLI</sequence>
<dbReference type="InterPro" id="IPR011993">
    <property type="entry name" value="PH-like_dom_sf"/>
</dbReference>
<evidence type="ECO:0000313" key="14">
    <source>
        <dbReference type="Proteomes" id="UP001235939"/>
    </source>
</evidence>
<evidence type="ECO:0000259" key="11">
    <source>
        <dbReference type="PROSITE" id="PS50056"/>
    </source>
</evidence>
<protein>
    <recommendedName>
        <fullName evidence="4">protein-tyrosine-phosphatase</fullName>
        <ecNumber evidence="4">3.1.3.48</ecNumber>
    </recommendedName>
</protein>
<evidence type="ECO:0000256" key="8">
    <source>
        <dbReference type="ARBA" id="ARBA00022949"/>
    </source>
</evidence>
<keyword evidence="8" id="KW-0965">Cell junction</keyword>
<dbReference type="Pfam" id="PF09379">
    <property type="entry name" value="FERM_N"/>
    <property type="match status" value="1"/>
</dbReference>
<dbReference type="InterPro" id="IPR016130">
    <property type="entry name" value="Tyr_Pase_AS"/>
</dbReference>
<dbReference type="InterPro" id="IPR035963">
    <property type="entry name" value="FERM_2"/>
</dbReference>
<evidence type="ECO:0000256" key="6">
    <source>
        <dbReference type="ARBA" id="ARBA00022801"/>
    </source>
</evidence>
<keyword evidence="7" id="KW-0904">Protein phosphatase</keyword>
<organism evidence="13 14">
    <name type="scientific">Cordylochernes scorpioides</name>
    <dbReference type="NCBI Taxonomy" id="51811"/>
    <lineage>
        <taxon>Eukaryota</taxon>
        <taxon>Metazoa</taxon>
        <taxon>Ecdysozoa</taxon>
        <taxon>Arthropoda</taxon>
        <taxon>Chelicerata</taxon>
        <taxon>Arachnida</taxon>
        <taxon>Pseudoscorpiones</taxon>
        <taxon>Cheliferoidea</taxon>
        <taxon>Chernetidae</taxon>
        <taxon>Cordylochernes</taxon>
    </lineage>
</organism>
<accession>A0ABY6LTS8</accession>
<dbReference type="Pfam" id="PF09380">
    <property type="entry name" value="FERM_C"/>
    <property type="match status" value="1"/>
</dbReference>
<dbReference type="InterPro" id="IPR003595">
    <property type="entry name" value="Tyr_Pase_cat"/>
</dbReference>
<evidence type="ECO:0000256" key="2">
    <source>
        <dbReference type="ARBA" id="ARBA00004282"/>
    </source>
</evidence>
<keyword evidence="14" id="KW-1185">Reference proteome</keyword>
<dbReference type="EMBL" id="CP092885">
    <property type="protein sequence ID" value="UYV83722.1"/>
    <property type="molecule type" value="Genomic_DNA"/>
</dbReference>
<comment type="similarity">
    <text evidence="3">Belongs to the protein-tyrosine phosphatase family. Non-receptor class subfamily.</text>
</comment>
<evidence type="ECO:0000256" key="3">
    <source>
        <dbReference type="ARBA" id="ARBA00009649"/>
    </source>
</evidence>
<evidence type="ECO:0000256" key="7">
    <source>
        <dbReference type="ARBA" id="ARBA00022912"/>
    </source>
</evidence>
<evidence type="ECO:0000259" key="12">
    <source>
        <dbReference type="PROSITE" id="PS50057"/>
    </source>
</evidence>
<dbReference type="PANTHER" id="PTHR45706:SF1">
    <property type="entry name" value="PEZ, ISOFORM A"/>
    <property type="match status" value="1"/>
</dbReference>
<dbReference type="Gene3D" id="2.30.29.30">
    <property type="entry name" value="Pleckstrin-homology domain (PH domain)/Phosphotyrosine-binding domain (PTB)"/>
    <property type="match status" value="1"/>
</dbReference>
<dbReference type="SMART" id="SM01196">
    <property type="entry name" value="FERM_C"/>
    <property type="match status" value="1"/>
</dbReference>
<dbReference type="CDD" id="cd17099">
    <property type="entry name" value="FERM_F1_PTPN14_like"/>
    <property type="match status" value="1"/>
</dbReference>
<dbReference type="Pfam" id="PF00373">
    <property type="entry name" value="FERM_M"/>
    <property type="match status" value="1"/>
</dbReference>
<dbReference type="EC" id="3.1.3.48" evidence="4"/>
<evidence type="ECO:0000256" key="9">
    <source>
        <dbReference type="ARBA" id="ARBA00023212"/>
    </source>
</evidence>
<dbReference type="InterPro" id="IPR018980">
    <property type="entry name" value="FERM_PH-like_C"/>
</dbReference>
<feature type="domain" description="Tyrosine-protein phosphatase" evidence="10">
    <location>
        <begin position="423"/>
        <end position="679"/>
    </location>
</feature>
<dbReference type="InterPro" id="IPR019748">
    <property type="entry name" value="FERM_central"/>
</dbReference>
<dbReference type="SUPFAM" id="SSF50729">
    <property type="entry name" value="PH domain-like"/>
    <property type="match status" value="1"/>
</dbReference>
<dbReference type="SUPFAM" id="SSF52799">
    <property type="entry name" value="(Phosphotyrosine protein) phosphatases II"/>
    <property type="match status" value="1"/>
</dbReference>
<dbReference type="Gene3D" id="3.10.20.90">
    <property type="entry name" value="Phosphatidylinositol 3-kinase Catalytic Subunit, Chain A, domain 1"/>
    <property type="match status" value="1"/>
</dbReference>
<reference evidence="13 14" key="1">
    <citation type="submission" date="2022-03" db="EMBL/GenBank/DDBJ databases">
        <title>A chromosomal length assembly of Cordylochernes scorpioides.</title>
        <authorList>
            <person name="Zeh D."/>
            <person name="Zeh J."/>
        </authorList>
    </citation>
    <scope>NUCLEOTIDE SEQUENCE [LARGE SCALE GENOMIC DNA]</scope>
    <source>
        <strain evidence="13">IN4F17</strain>
        <tissue evidence="13">Whole Body</tissue>
    </source>
</reference>
<dbReference type="SUPFAM" id="SSF47031">
    <property type="entry name" value="Second domain of FERM"/>
    <property type="match status" value="1"/>
</dbReference>
<dbReference type="Pfam" id="PF00102">
    <property type="entry name" value="Y_phosphatase"/>
    <property type="match status" value="1"/>
</dbReference>
<dbReference type="SMART" id="SM00194">
    <property type="entry name" value="PTPc"/>
    <property type="match status" value="1"/>
</dbReference>
<dbReference type="InterPro" id="IPR019749">
    <property type="entry name" value="Band_41_domain"/>
</dbReference>
<dbReference type="PANTHER" id="PTHR45706">
    <property type="entry name" value="TYROSINE-PROTEIN PHOSPHATASE"/>
    <property type="match status" value="1"/>
</dbReference>
<dbReference type="PROSITE" id="PS50055">
    <property type="entry name" value="TYR_PHOSPHATASE_PTP"/>
    <property type="match status" value="1"/>
</dbReference>
<dbReference type="InterPro" id="IPR000242">
    <property type="entry name" value="PTP_cat"/>
</dbReference>
<evidence type="ECO:0000259" key="10">
    <source>
        <dbReference type="PROSITE" id="PS50055"/>
    </source>
</evidence>